<dbReference type="Gene3D" id="3.30.2090.10">
    <property type="entry name" value="Multidrug efflux transporter AcrB TolC docking domain, DN and DC subdomains"/>
    <property type="match status" value="2"/>
</dbReference>
<dbReference type="Proteomes" id="UP000249061">
    <property type="component" value="Unassembled WGS sequence"/>
</dbReference>
<feature type="transmembrane region" description="Helical" evidence="2">
    <location>
        <begin position="693"/>
        <end position="715"/>
    </location>
</feature>
<feature type="transmembrane region" description="Helical" evidence="2">
    <location>
        <begin position="106"/>
        <end position="132"/>
    </location>
</feature>
<feature type="transmembrane region" description="Helical" evidence="2">
    <location>
        <begin position="77"/>
        <end position="94"/>
    </location>
</feature>
<evidence type="ECO:0000256" key="1">
    <source>
        <dbReference type="SAM" id="MobiDB-lite"/>
    </source>
</evidence>
<keyword evidence="2" id="KW-0812">Transmembrane</keyword>
<dbReference type="GO" id="GO:0042910">
    <property type="term" value="F:xenobiotic transmembrane transporter activity"/>
    <property type="evidence" value="ECO:0007669"/>
    <property type="project" value="TreeGrafter"/>
</dbReference>
<feature type="non-terminal residue" evidence="3">
    <location>
        <position position="1"/>
    </location>
</feature>
<dbReference type="InterPro" id="IPR001036">
    <property type="entry name" value="Acrflvin-R"/>
</dbReference>
<dbReference type="Pfam" id="PF00873">
    <property type="entry name" value="ACR_tran"/>
    <property type="match status" value="2"/>
</dbReference>
<feature type="transmembrane region" description="Helical" evidence="2">
    <location>
        <begin position="661"/>
        <end position="681"/>
    </location>
</feature>
<gene>
    <name evidence="3" type="ORF">DI536_34090</name>
</gene>
<protein>
    <submittedName>
        <fullName evidence="3">CusA/CzcA family heavy metal efflux RND transporter</fullName>
    </submittedName>
</protein>
<sequence>CIPATDHLHVFRVDPVVAVMRISSLAGVILALGDMVDSGVVLVENAHKKIESAEAEGRSVDRGALILASAKELGPSMFGALLVLTVAFLPVFVLEGEEGRLFRPLALAKTASMAVAAVLSVTLVPALMVLLLKGAIRPEERNPVARLCRNAYRPVLRFCLVHRWPMLLGAVGLTLLTALPFTRLGSEFMPPLYEGDLLFMPITVPSIPIEQARALLRWQDAQIRTVPEVDLVFGKAGRAESALDPAPLSMFETVVRLKPRDQWRKGMTIERITEELSAKVASPGIQSSWTMPIKARIDMLSTGIRTPIGVKVFGKDLATISEVNDQLERVLRKVPGTRSVYAERELGGFFLDITPDREAISRYGVTVRDVLDVVEGAIGGMDIATTYEGRERYRVNVRYPRDLRDDPDSLGQILVPVRASPGRRPIAARRGEPSADPDAMGAAGMGAETAADEEETMGAGPMSQGSSPLGSRAWVPLSRLARIETVMGPPMIKSELGSLTGWVYVDLEGRDVGGYVEDAKAAVAREVTLPAGYSLKWTGQYELLERVRARLAIVLPLTLGLVFLILYLNFRGVTQTLLVMTGVPFAAVGAVWTLYLLRFNTSVAVWVGMIALLGVAAETASVMVVYLDEAWNGGRAAGTITTVPTLIDAAVEAGTLRVRPLLMTVATNIFGLLPVLFDTGVGSDVAKRIAAPMWGGLVSLTLLTLLIIPAAYVVWRATQLHPLEKGTT</sequence>
<dbReference type="PRINTS" id="PR00702">
    <property type="entry name" value="ACRIFLAVINRP"/>
</dbReference>
<dbReference type="Gene3D" id="1.20.1640.10">
    <property type="entry name" value="Multidrug efflux transporter AcrB transmembrane domain"/>
    <property type="match status" value="3"/>
</dbReference>
<feature type="region of interest" description="Disordered" evidence="1">
    <location>
        <begin position="421"/>
        <end position="469"/>
    </location>
</feature>
<dbReference type="SUPFAM" id="SSF82714">
    <property type="entry name" value="Multidrug efflux transporter AcrB TolC docking domain, DN and DC subdomains"/>
    <property type="match status" value="1"/>
</dbReference>
<feature type="transmembrane region" description="Helical" evidence="2">
    <location>
        <begin position="576"/>
        <end position="597"/>
    </location>
</feature>
<proteinExistence type="predicted"/>
<dbReference type="PANTHER" id="PTHR32063">
    <property type="match status" value="1"/>
</dbReference>
<dbReference type="SUPFAM" id="SSF82866">
    <property type="entry name" value="Multidrug efflux transporter AcrB transmembrane domain"/>
    <property type="match status" value="2"/>
</dbReference>
<feature type="compositionally biased region" description="Low complexity" evidence="1">
    <location>
        <begin position="438"/>
        <end position="449"/>
    </location>
</feature>
<dbReference type="EMBL" id="QFQP01000057">
    <property type="protein sequence ID" value="PZR04515.1"/>
    <property type="molecule type" value="Genomic_DNA"/>
</dbReference>
<feature type="transmembrane region" description="Helical" evidence="2">
    <location>
        <begin position="604"/>
        <end position="627"/>
    </location>
</feature>
<reference evidence="3 4" key="1">
    <citation type="submission" date="2017-08" db="EMBL/GenBank/DDBJ databases">
        <title>Infants hospitalized years apart are colonized by the same room-sourced microbial strains.</title>
        <authorList>
            <person name="Brooks B."/>
            <person name="Olm M.R."/>
            <person name="Firek B.A."/>
            <person name="Baker R."/>
            <person name="Thomas B.C."/>
            <person name="Morowitz M.J."/>
            <person name="Banfield J.F."/>
        </authorList>
    </citation>
    <scope>NUCLEOTIDE SEQUENCE [LARGE SCALE GENOMIC DNA]</scope>
    <source>
        <strain evidence="3">S2_003_000_R2_14</strain>
    </source>
</reference>
<dbReference type="PANTHER" id="PTHR32063:SF19">
    <property type="entry name" value="CATION EFFLUX SYSTEM PROTEIN CUSA"/>
    <property type="match status" value="1"/>
</dbReference>
<evidence type="ECO:0000313" key="4">
    <source>
        <dbReference type="Proteomes" id="UP000249061"/>
    </source>
</evidence>
<keyword evidence="2" id="KW-1133">Transmembrane helix</keyword>
<keyword evidence="2" id="KW-0472">Membrane</keyword>
<accession>A0A2W5SYX2</accession>
<dbReference type="GO" id="GO:0005886">
    <property type="term" value="C:plasma membrane"/>
    <property type="evidence" value="ECO:0007669"/>
    <property type="project" value="TreeGrafter"/>
</dbReference>
<feature type="transmembrane region" description="Helical" evidence="2">
    <location>
        <begin position="551"/>
        <end position="570"/>
    </location>
</feature>
<dbReference type="InterPro" id="IPR027463">
    <property type="entry name" value="AcrB_DN_DC_subdom"/>
</dbReference>
<dbReference type="Gene3D" id="3.30.70.1430">
    <property type="entry name" value="Multidrug efflux transporter AcrB pore domain"/>
    <property type="match status" value="1"/>
</dbReference>
<evidence type="ECO:0000313" key="3">
    <source>
        <dbReference type="EMBL" id="PZR04515.1"/>
    </source>
</evidence>
<evidence type="ECO:0000256" key="2">
    <source>
        <dbReference type="SAM" id="Phobius"/>
    </source>
</evidence>
<feature type="transmembrane region" description="Helical" evidence="2">
    <location>
        <begin position="164"/>
        <end position="182"/>
    </location>
</feature>
<dbReference type="Gene3D" id="3.30.70.1440">
    <property type="entry name" value="Multidrug efflux transporter AcrB pore domain"/>
    <property type="match status" value="2"/>
</dbReference>
<name>A0A2W5SYX2_9BACT</name>
<comment type="caution">
    <text evidence="3">The sequence shown here is derived from an EMBL/GenBank/DDBJ whole genome shotgun (WGS) entry which is preliminary data.</text>
</comment>
<organism evidence="3 4">
    <name type="scientific">Archangium gephyra</name>
    <dbReference type="NCBI Taxonomy" id="48"/>
    <lineage>
        <taxon>Bacteria</taxon>
        <taxon>Pseudomonadati</taxon>
        <taxon>Myxococcota</taxon>
        <taxon>Myxococcia</taxon>
        <taxon>Myxococcales</taxon>
        <taxon>Cystobacterineae</taxon>
        <taxon>Archangiaceae</taxon>
        <taxon>Archangium</taxon>
    </lineage>
</organism>
<dbReference type="AlphaFoldDB" id="A0A2W5SYX2"/>